<feature type="domain" description="Ketoreductase" evidence="4">
    <location>
        <begin position="5"/>
        <end position="189"/>
    </location>
</feature>
<dbReference type="SMART" id="SM00822">
    <property type="entry name" value="PKS_KR"/>
    <property type="match status" value="1"/>
</dbReference>
<sequence>MFPEKVVVITGGTAGVGRASAQAFAEAGYAVAVIGRSEQGVNSTIEELRLLGARASGAAVDVSDGAALLAAGRKIESELGPISIWVNAATLTVLAPVTDITDEEFQRVTDVTYLGCVHGTRTALTLMAERDRGTIVQVGSALAYRSVPLQAAYCAAKAAIRGFTDSLRSELIHNKSSIRLTMVHLPGVNTPQFDWSRNKMGNNVQPVAPIYQPEVAARAILSAARRAPREVWLGRSTLQSIVGTMLFPGLLDRMMAKQGWEGQITDQPEAADRPDNLHQPVEGLHRSHGRFDNQAEDRALHLNMNNPGLAILSVAAVAWLGLRSLRRRL</sequence>
<dbReference type="EMBL" id="LN907828">
    <property type="protein sequence ID" value="CUU25860.1"/>
    <property type="molecule type" value="Genomic_DNA"/>
</dbReference>
<dbReference type="OrthoDB" id="4690547at2"/>
<dbReference type="Proteomes" id="UP000059419">
    <property type="component" value="Plasmid pEM01"/>
</dbReference>
<evidence type="ECO:0000256" key="2">
    <source>
        <dbReference type="ARBA" id="ARBA00023002"/>
    </source>
</evidence>
<organism evidence="5 6">
    <name type="scientific">Duffyella gerundensis</name>
    <dbReference type="NCBI Taxonomy" id="1619313"/>
    <lineage>
        <taxon>Bacteria</taxon>
        <taxon>Pseudomonadati</taxon>
        <taxon>Pseudomonadota</taxon>
        <taxon>Gammaproteobacteria</taxon>
        <taxon>Enterobacterales</taxon>
        <taxon>Erwiniaceae</taxon>
        <taxon>Duffyella</taxon>
    </lineage>
</organism>
<name>A0A0U5GSL3_9GAMM</name>
<evidence type="ECO:0000256" key="1">
    <source>
        <dbReference type="ARBA" id="ARBA00006484"/>
    </source>
</evidence>
<proteinExistence type="inferred from homology"/>
<geneLocation type="plasmid" evidence="6">
    <name>pEM01</name>
</geneLocation>
<keyword evidence="2" id="KW-0560">Oxidoreductase</keyword>
<reference evidence="6" key="1">
    <citation type="submission" date="2015-11" db="EMBL/GenBank/DDBJ databases">
        <authorList>
            <person name="Blom J."/>
        </authorList>
    </citation>
    <scope>NUCLEOTIDE SEQUENCE [LARGE SCALE GENOMIC DNA]</scope>
    <source>
        <plasmid evidence="6">pEM01</plasmid>
    </source>
</reference>
<dbReference type="GO" id="GO:0016491">
    <property type="term" value="F:oxidoreductase activity"/>
    <property type="evidence" value="ECO:0007669"/>
    <property type="project" value="UniProtKB-KW"/>
</dbReference>
<dbReference type="PRINTS" id="PR00080">
    <property type="entry name" value="SDRFAMILY"/>
</dbReference>
<evidence type="ECO:0000313" key="5">
    <source>
        <dbReference type="EMBL" id="CUU25860.1"/>
    </source>
</evidence>
<dbReference type="GO" id="GO:0016020">
    <property type="term" value="C:membrane"/>
    <property type="evidence" value="ECO:0007669"/>
    <property type="project" value="TreeGrafter"/>
</dbReference>
<dbReference type="InterPro" id="IPR002347">
    <property type="entry name" value="SDR_fam"/>
</dbReference>
<dbReference type="NCBIfam" id="NF005495">
    <property type="entry name" value="PRK07109.1"/>
    <property type="match status" value="1"/>
</dbReference>
<dbReference type="InterPro" id="IPR020904">
    <property type="entry name" value="Sc_DH/Rdtase_CS"/>
</dbReference>
<evidence type="ECO:0000259" key="4">
    <source>
        <dbReference type="SMART" id="SM00822"/>
    </source>
</evidence>
<dbReference type="KEGG" id="ege:EM595_p0160"/>
<protein>
    <submittedName>
        <fullName evidence="5">Short-chain dehydrogenase</fullName>
    </submittedName>
</protein>
<accession>A0A0U5GSL3</accession>
<dbReference type="PROSITE" id="PS00061">
    <property type="entry name" value="ADH_SHORT"/>
    <property type="match status" value="1"/>
</dbReference>
<keyword evidence="6" id="KW-1185">Reference proteome</keyword>
<dbReference type="InterPro" id="IPR036291">
    <property type="entry name" value="NAD(P)-bd_dom_sf"/>
</dbReference>
<dbReference type="PANTHER" id="PTHR44196:SF1">
    <property type="entry name" value="DEHYDROGENASE_REDUCTASE SDR FAMILY MEMBER 7B"/>
    <property type="match status" value="1"/>
</dbReference>
<dbReference type="Pfam" id="PF00106">
    <property type="entry name" value="adh_short"/>
    <property type="match status" value="1"/>
</dbReference>
<dbReference type="Gene3D" id="3.40.50.720">
    <property type="entry name" value="NAD(P)-binding Rossmann-like Domain"/>
    <property type="match status" value="1"/>
</dbReference>
<dbReference type="SUPFAM" id="SSF51735">
    <property type="entry name" value="NAD(P)-binding Rossmann-fold domains"/>
    <property type="match status" value="1"/>
</dbReference>
<dbReference type="RefSeq" id="WP_067435998.1">
    <property type="nucleotide sequence ID" value="NZ_LN907828.1"/>
</dbReference>
<dbReference type="PATRIC" id="fig|1619313.3.peg.3764"/>
<dbReference type="PRINTS" id="PR00081">
    <property type="entry name" value="GDHRDH"/>
</dbReference>
<evidence type="ECO:0000313" key="6">
    <source>
        <dbReference type="Proteomes" id="UP000059419"/>
    </source>
</evidence>
<dbReference type="PANTHER" id="PTHR44196">
    <property type="entry name" value="DEHYDROGENASE/REDUCTASE SDR FAMILY MEMBER 7B"/>
    <property type="match status" value="1"/>
</dbReference>
<dbReference type="InterPro" id="IPR057326">
    <property type="entry name" value="KR_dom"/>
</dbReference>
<evidence type="ECO:0000256" key="3">
    <source>
        <dbReference type="RuleBase" id="RU000363"/>
    </source>
</evidence>
<dbReference type="AlphaFoldDB" id="A0A0U5GSL3"/>
<gene>
    <name evidence="5" type="ORF">EM595_p0160</name>
</gene>
<comment type="similarity">
    <text evidence="1 3">Belongs to the short-chain dehydrogenases/reductases (SDR) family.</text>
</comment>